<dbReference type="InterPro" id="IPR013324">
    <property type="entry name" value="RNA_pol_sigma_r3/r4-like"/>
</dbReference>
<dbReference type="Pfam" id="PF04542">
    <property type="entry name" value="Sigma70_r2"/>
    <property type="match status" value="1"/>
</dbReference>
<feature type="domain" description="SnoaL-like" evidence="8">
    <location>
        <begin position="180"/>
        <end position="257"/>
    </location>
</feature>
<keyword evidence="4" id="KW-0731">Sigma factor</keyword>
<dbReference type="STRING" id="1912961.BU204_31820"/>
<dbReference type="GO" id="GO:0016987">
    <property type="term" value="F:sigma factor activity"/>
    <property type="evidence" value="ECO:0007669"/>
    <property type="project" value="UniProtKB-KW"/>
</dbReference>
<organism evidence="9 10">
    <name type="scientific">Actinophytocola xanthii</name>
    <dbReference type="NCBI Taxonomy" id="1912961"/>
    <lineage>
        <taxon>Bacteria</taxon>
        <taxon>Bacillati</taxon>
        <taxon>Actinomycetota</taxon>
        <taxon>Actinomycetes</taxon>
        <taxon>Pseudonocardiales</taxon>
        <taxon>Pseudonocardiaceae</taxon>
    </lineage>
</organism>
<dbReference type="SUPFAM" id="SSF88659">
    <property type="entry name" value="Sigma3 and sigma4 domains of RNA polymerase sigma factors"/>
    <property type="match status" value="1"/>
</dbReference>
<gene>
    <name evidence="9" type="ORF">BU204_31820</name>
</gene>
<dbReference type="NCBIfam" id="NF007214">
    <property type="entry name" value="PRK09636.1"/>
    <property type="match status" value="1"/>
</dbReference>
<comment type="similarity">
    <text evidence="1">Belongs to the sigma-70 factor family. ECF subfamily.</text>
</comment>
<evidence type="ECO:0000259" key="7">
    <source>
        <dbReference type="Pfam" id="PF08281"/>
    </source>
</evidence>
<dbReference type="NCBIfam" id="TIGR02957">
    <property type="entry name" value="SigX4"/>
    <property type="match status" value="1"/>
</dbReference>
<evidence type="ECO:0000313" key="10">
    <source>
        <dbReference type="Proteomes" id="UP000185596"/>
    </source>
</evidence>
<dbReference type="InterPro" id="IPR013325">
    <property type="entry name" value="RNA_pol_sigma_r2"/>
</dbReference>
<accession>A0A1Q8C7R3</accession>
<keyword evidence="5" id="KW-0804">Transcription</keyword>
<dbReference type="Pfam" id="PF12680">
    <property type="entry name" value="SnoaL_2"/>
    <property type="match status" value="1"/>
</dbReference>
<dbReference type="EMBL" id="MSIE01000076">
    <property type="protein sequence ID" value="OLF10390.1"/>
    <property type="molecule type" value="Genomic_DNA"/>
</dbReference>
<evidence type="ECO:0000256" key="3">
    <source>
        <dbReference type="ARBA" id="ARBA00023015"/>
    </source>
</evidence>
<evidence type="ECO:0000256" key="4">
    <source>
        <dbReference type="ARBA" id="ARBA00023082"/>
    </source>
</evidence>
<dbReference type="Gene3D" id="1.10.1740.10">
    <property type="match status" value="1"/>
</dbReference>
<feature type="domain" description="RNA polymerase sigma-70 region 2" evidence="6">
    <location>
        <begin position="16"/>
        <end position="74"/>
    </location>
</feature>
<dbReference type="RefSeq" id="WP_075129498.1">
    <property type="nucleotide sequence ID" value="NZ_MSIE01000076.1"/>
</dbReference>
<evidence type="ECO:0000313" key="9">
    <source>
        <dbReference type="EMBL" id="OLF10390.1"/>
    </source>
</evidence>
<proteinExistence type="inferred from homology"/>
<dbReference type="GO" id="GO:0003677">
    <property type="term" value="F:DNA binding"/>
    <property type="evidence" value="ECO:0007669"/>
    <property type="project" value="InterPro"/>
</dbReference>
<evidence type="ECO:0000256" key="2">
    <source>
        <dbReference type="ARBA" id="ARBA00011344"/>
    </source>
</evidence>
<evidence type="ECO:0000256" key="1">
    <source>
        <dbReference type="ARBA" id="ARBA00010641"/>
    </source>
</evidence>
<dbReference type="InterPro" id="IPR007627">
    <property type="entry name" value="RNA_pol_sigma70_r2"/>
</dbReference>
<dbReference type="InterPro" id="IPR037401">
    <property type="entry name" value="SnoaL-like"/>
</dbReference>
<dbReference type="InterPro" id="IPR014303">
    <property type="entry name" value="RNA_pol_sigma-70_ECF"/>
</dbReference>
<dbReference type="InterPro" id="IPR013249">
    <property type="entry name" value="RNA_pol_sigma70_r4_t2"/>
</dbReference>
<sequence length="303" mass="33229">MASTPAARSLTEFETQRGRLFGLAYRLLGSAAEAEDAVQDTYLRWSNAAEIENPPAWLAKVITNLCLNRLTSARVRRERYVGPWLPEPVLTENGALGPLETVEQRDSVSLAMLVLLERLTPSERAVFVLREAFGYGYREIAETVDLTEPNCRQLYRRASQRLTEPRARFHATPQRRADLAERFLTAAQGGDLEALETLLAQDVVSWADGGGEVSTARRPIEGRARVARYLAGGFRMVPGTLTFRFAEVNGGPAVLAAAEGTVLGVMALTIEDDRISALHIMGNPAKLAYLSEQLSRMTGLPGS</sequence>
<dbReference type="InterPro" id="IPR052704">
    <property type="entry name" value="ECF_Sigma-70_Domain"/>
</dbReference>
<dbReference type="Proteomes" id="UP000185596">
    <property type="component" value="Unassembled WGS sequence"/>
</dbReference>
<name>A0A1Q8C7R3_9PSEU</name>
<dbReference type="OrthoDB" id="3211555at2"/>
<dbReference type="PANTHER" id="PTHR30173:SF36">
    <property type="entry name" value="ECF RNA POLYMERASE SIGMA FACTOR SIGJ"/>
    <property type="match status" value="1"/>
</dbReference>
<dbReference type="InterPro" id="IPR032710">
    <property type="entry name" value="NTF2-like_dom_sf"/>
</dbReference>
<dbReference type="Gene3D" id="3.10.450.50">
    <property type="match status" value="1"/>
</dbReference>
<evidence type="ECO:0000259" key="6">
    <source>
        <dbReference type="Pfam" id="PF04542"/>
    </source>
</evidence>
<evidence type="ECO:0000256" key="5">
    <source>
        <dbReference type="ARBA" id="ARBA00023163"/>
    </source>
</evidence>
<comment type="subunit">
    <text evidence="2">Interacts transiently with the RNA polymerase catalytic core formed by RpoA, RpoB, RpoC and RpoZ (2 alpha, 1 beta, 1 beta' and 1 omega subunit) to form the RNA polymerase holoenzyme that can initiate transcription.</text>
</comment>
<dbReference type="AlphaFoldDB" id="A0A1Q8C7R3"/>
<keyword evidence="3" id="KW-0805">Transcription regulation</keyword>
<reference evidence="9 10" key="1">
    <citation type="submission" date="2016-12" db="EMBL/GenBank/DDBJ databases">
        <title>The draft genome sequence of Actinophytocola sp. 11-183.</title>
        <authorList>
            <person name="Wang W."/>
            <person name="Yuan L."/>
        </authorList>
    </citation>
    <scope>NUCLEOTIDE SEQUENCE [LARGE SCALE GENOMIC DNA]</scope>
    <source>
        <strain evidence="9 10">11-183</strain>
    </source>
</reference>
<evidence type="ECO:0000259" key="8">
    <source>
        <dbReference type="Pfam" id="PF12680"/>
    </source>
</evidence>
<protein>
    <submittedName>
        <fullName evidence="9">RNA polymerase subunit sigma-24</fullName>
    </submittedName>
</protein>
<dbReference type="NCBIfam" id="TIGR02937">
    <property type="entry name" value="sigma70-ECF"/>
    <property type="match status" value="1"/>
</dbReference>
<dbReference type="Gene3D" id="1.10.10.10">
    <property type="entry name" value="Winged helix-like DNA-binding domain superfamily/Winged helix DNA-binding domain"/>
    <property type="match status" value="1"/>
</dbReference>
<dbReference type="GO" id="GO:0006352">
    <property type="term" value="P:DNA-templated transcription initiation"/>
    <property type="evidence" value="ECO:0007669"/>
    <property type="project" value="InterPro"/>
</dbReference>
<keyword evidence="10" id="KW-1185">Reference proteome</keyword>
<dbReference type="InterPro" id="IPR014284">
    <property type="entry name" value="RNA_pol_sigma-70_dom"/>
</dbReference>
<dbReference type="InterPro" id="IPR036388">
    <property type="entry name" value="WH-like_DNA-bd_sf"/>
</dbReference>
<feature type="domain" description="RNA polymerase sigma factor 70 region 4 type 2" evidence="7">
    <location>
        <begin position="111"/>
        <end position="162"/>
    </location>
</feature>
<dbReference type="SUPFAM" id="SSF88946">
    <property type="entry name" value="Sigma2 domain of RNA polymerase sigma factors"/>
    <property type="match status" value="1"/>
</dbReference>
<dbReference type="PANTHER" id="PTHR30173">
    <property type="entry name" value="SIGMA 19 FACTOR"/>
    <property type="match status" value="1"/>
</dbReference>
<comment type="caution">
    <text evidence="9">The sequence shown here is derived from an EMBL/GenBank/DDBJ whole genome shotgun (WGS) entry which is preliminary data.</text>
</comment>
<dbReference type="SUPFAM" id="SSF54427">
    <property type="entry name" value="NTF2-like"/>
    <property type="match status" value="1"/>
</dbReference>
<dbReference type="Pfam" id="PF08281">
    <property type="entry name" value="Sigma70_r4_2"/>
    <property type="match status" value="1"/>
</dbReference>